<dbReference type="EMBL" id="MN739022">
    <property type="protein sequence ID" value="QHT35543.1"/>
    <property type="molecule type" value="Genomic_DNA"/>
</dbReference>
<protein>
    <recommendedName>
        <fullName evidence="2">Methyltransferase</fullName>
    </recommendedName>
</protein>
<dbReference type="InterPro" id="IPR006342">
    <property type="entry name" value="FkbM_mtfrase"/>
</dbReference>
<evidence type="ECO:0008006" key="2">
    <source>
        <dbReference type="Google" id="ProtNLM"/>
    </source>
</evidence>
<proteinExistence type="predicted"/>
<organism evidence="1">
    <name type="scientific">viral metagenome</name>
    <dbReference type="NCBI Taxonomy" id="1070528"/>
    <lineage>
        <taxon>unclassified sequences</taxon>
        <taxon>metagenomes</taxon>
        <taxon>organismal metagenomes</taxon>
    </lineage>
</organism>
<dbReference type="Gene3D" id="3.40.50.150">
    <property type="entry name" value="Vaccinia Virus protein VP39"/>
    <property type="match status" value="1"/>
</dbReference>
<evidence type="ECO:0000313" key="1">
    <source>
        <dbReference type="EMBL" id="QHT35543.1"/>
    </source>
</evidence>
<dbReference type="AlphaFoldDB" id="A0A6C0F4H9"/>
<reference evidence="1" key="1">
    <citation type="journal article" date="2020" name="Nature">
        <title>Giant virus diversity and host interactions through global metagenomics.</title>
        <authorList>
            <person name="Schulz F."/>
            <person name="Roux S."/>
            <person name="Paez-Espino D."/>
            <person name="Jungbluth S."/>
            <person name="Walsh D.A."/>
            <person name="Denef V.J."/>
            <person name="McMahon K.D."/>
            <person name="Konstantinidis K.T."/>
            <person name="Eloe-Fadrosh E.A."/>
            <person name="Kyrpides N.C."/>
            <person name="Woyke T."/>
        </authorList>
    </citation>
    <scope>NUCLEOTIDE SEQUENCE</scope>
    <source>
        <strain evidence="1">GVMAG-M-3300009180-45</strain>
    </source>
</reference>
<accession>A0A6C0F4H9</accession>
<dbReference type="NCBIfam" id="TIGR01444">
    <property type="entry name" value="fkbM_fam"/>
    <property type="match status" value="1"/>
</dbReference>
<dbReference type="SUPFAM" id="SSF53335">
    <property type="entry name" value="S-adenosyl-L-methionine-dependent methyltransferases"/>
    <property type="match status" value="1"/>
</dbReference>
<dbReference type="InterPro" id="IPR029063">
    <property type="entry name" value="SAM-dependent_MTases_sf"/>
</dbReference>
<name>A0A6C0F4H9_9ZZZZ</name>
<sequence>MEIYNERGERVDTERCEAREQVHANLFVEPNDVVLELGARYGSVSVVINRKLVNPLNHVAVDPDSRIWDCLEKNRTLNGCQFHILKGAISRVPVKLDGLDHYQGYGTTSVPTTGPTTVRSYTLEEVQEMYGLKFTTLVADCEGFLGQFLGENPWLYDQLNTVLYETDCEDKCDYGRIAKNLKDHGLTNLWYGTHYVWKRV</sequence>